<comment type="caution">
    <text evidence="2">The sequence shown here is derived from an EMBL/GenBank/DDBJ whole genome shotgun (WGS) entry which is preliminary data.</text>
</comment>
<dbReference type="Proteomes" id="UP001247620">
    <property type="component" value="Unassembled WGS sequence"/>
</dbReference>
<sequence>MPDNNTLIAVSAFSGLAGALLTQTLTGLFTYYSDKRKSRLELHKQYRDKKIEIAENFYFMTGETMSILKKSVNIHKNRNDSRSESSLKFLSSEIKKLDAHLKKLNEKNWKHNLMGLYFNISLSFNEIMEANTRSHILFLKYLDISDKITKAAEADKEALYGQYNITIFDLCMQYDDIYNMLEKDMNKVKAELLDSFTGK</sequence>
<keyword evidence="1" id="KW-0472">Membrane</keyword>
<accession>A0ABU1TCC4</accession>
<gene>
    <name evidence="2" type="ORF">J2W55_002764</name>
</gene>
<feature type="transmembrane region" description="Helical" evidence="1">
    <location>
        <begin position="6"/>
        <end position="32"/>
    </location>
</feature>
<protein>
    <submittedName>
        <fullName evidence="2">Uncharacterized protein</fullName>
    </submittedName>
</protein>
<keyword evidence="3" id="KW-1185">Reference proteome</keyword>
<organism evidence="2 3">
    <name type="scientific">Mucilaginibacter pocheonensis</name>
    <dbReference type="NCBI Taxonomy" id="398050"/>
    <lineage>
        <taxon>Bacteria</taxon>
        <taxon>Pseudomonadati</taxon>
        <taxon>Bacteroidota</taxon>
        <taxon>Sphingobacteriia</taxon>
        <taxon>Sphingobacteriales</taxon>
        <taxon>Sphingobacteriaceae</taxon>
        <taxon>Mucilaginibacter</taxon>
    </lineage>
</organism>
<evidence type="ECO:0000256" key="1">
    <source>
        <dbReference type="SAM" id="Phobius"/>
    </source>
</evidence>
<evidence type="ECO:0000313" key="3">
    <source>
        <dbReference type="Proteomes" id="UP001247620"/>
    </source>
</evidence>
<reference evidence="2 3" key="1">
    <citation type="submission" date="2023-07" db="EMBL/GenBank/DDBJ databases">
        <title>Sorghum-associated microbial communities from plants grown in Nebraska, USA.</title>
        <authorList>
            <person name="Schachtman D."/>
        </authorList>
    </citation>
    <scope>NUCLEOTIDE SEQUENCE [LARGE SCALE GENOMIC DNA]</scope>
    <source>
        <strain evidence="2 3">3262</strain>
    </source>
</reference>
<name>A0ABU1TCC4_9SPHI</name>
<keyword evidence="1" id="KW-0812">Transmembrane</keyword>
<keyword evidence="1" id="KW-1133">Transmembrane helix</keyword>
<dbReference type="RefSeq" id="WP_310096495.1">
    <property type="nucleotide sequence ID" value="NZ_JAVDUU010000003.1"/>
</dbReference>
<dbReference type="EMBL" id="JAVDUU010000003">
    <property type="protein sequence ID" value="MDR6942911.1"/>
    <property type="molecule type" value="Genomic_DNA"/>
</dbReference>
<proteinExistence type="predicted"/>
<evidence type="ECO:0000313" key="2">
    <source>
        <dbReference type="EMBL" id="MDR6942911.1"/>
    </source>
</evidence>